<reference evidence="1 3" key="1">
    <citation type="submission" date="2018-03" db="EMBL/GenBank/DDBJ databases">
        <title>Genomic Encyclopedia of Archaeal and Bacterial Type Strains, Phase II (KMG-II): from individual species to whole genera.</title>
        <authorList>
            <person name="Goeker M."/>
        </authorList>
    </citation>
    <scope>NUCLEOTIDE SEQUENCE [LARGE SCALE GENOMIC DNA]</scope>
    <source>
        <strain evidence="1 3">DSM 21548</strain>
    </source>
</reference>
<evidence type="ECO:0000313" key="2">
    <source>
        <dbReference type="EMBL" id="RUQ81838.1"/>
    </source>
</evidence>
<organism evidence="1 3">
    <name type="scientific">Labedella gwakjiensis</name>
    <dbReference type="NCBI Taxonomy" id="390269"/>
    <lineage>
        <taxon>Bacteria</taxon>
        <taxon>Bacillati</taxon>
        <taxon>Actinomycetota</taxon>
        <taxon>Actinomycetes</taxon>
        <taxon>Micrococcales</taxon>
        <taxon>Microbacteriaceae</taxon>
        <taxon>Labedella</taxon>
    </lineage>
</organism>
<name>A0A2P8GSR5_9MICO</name>
<dbReference type="Proteomes" id="UP000268291">
    <property type="component" value="Unassembled WGS sequence"/>
</dbReference>
<dbReference type="Proteomes" id="UP000241203">
    <property type="component" value="Unassembled WGS sequence"/>
</dbReference>
<dbReference type="OrthoDB" id="9870162at2"/>
<evidence type="ECO:0000313" key="3">
    <source>
        <dbReference type="Proteomes" id="UP000241203"/>
    </source>
</evidence>
<keyword evidence="4" id="KW-1185">Reference proteome</keyword>
<dbReference type="AlphaFoldDB" id="A0A2P8GSR5"/>
<comment type="caution">
    <text evidence="1">The sequence shown here is derived from an EMBL/GenBank/DDBJ whole genome shotgun (WGS) entry which is preliminary data.</text>
</comment>
<accession>A0A2P8GSR5</accession>
<dbReference type="EMBL" id="PYAU01000001">
    <property type="protein sequence ID" value="PSL37003.1"/>
    <property type="molecule type" value="Genomic_DNA"/>
</dbReference>
<protein>
    <submittedName>
        <fullName evidence="1">Uncharacterized protein</fullName>
    </submittedName>
</protein>
<evidence type="ECO:0000313" key="1">
    <source>
        <dbReference type="EMBL" id="PSL37003.1"/>
    </source>
</evidence>
<dbReference type="EMBL" id="RZGY01000005">
    <property type="protein sequence ID" value="RUQ81838.1"/>
    <property type="molecule type" value="Genomic_DNA"/>
</dbReference>
<proteinExistence type="predicted"/>
<dbReference type="RefSeq" id="WP_106562207.1">
    <property type="nucleotide sequence ID" value="NZ_PYAU01000001.1"/>
</dbReference>
<reference evidence="2 4" key="2">
    <citation type="submission" date="2018-12" db="EMBL/GenBank/DDBJ databases">
        <authorList>
            <person name="hu s."/>
            <person name="Xu Y."/>
            <person name="Xu B."/>
            <person name="Li F."/>
        </authorList>
    </citation>
    <scope>NUCLEOTIDE SEQUENCE [LARGE SCALE GENOMIC DNA]</scope>
    <source>
        <strain evidence="2 4">KSW2-17</strain>
    </source>
</reference>
<evidence type="ECO:0000313" key="4">
    <source>
        <dbReference type="Proteomes" id="UP000268291"/>
    </source>
</evidence>
<sequence length="108" mass="11702">MAELLSAQLHIQWANDPSSVPVPVNQMAIQGAPDSETGNPDGFFLTFGHVSPPIIIDPDAEKVRDVMESTVLPVVPVGHFFLTAGRLRELQRLLNRTLGEDNDGAAED</sequence>
<gene>
    <name evidence="1" type="ORF">CLV49_0606</name>
    <name evidence="2" type="ORF">ELQ93_17575</name>
</gene>